<gene>
    <name evidence="2" type="ORF">CYLTODRAFT_416917</name>
</gene>
<dbReference type="InterPro" id="IPR029058">
    <property type="entry name" value="AB_hydrolase_fold"/>
</dbReference>
<proteinExistence type="predicted"/>
<dbReference type="OrthoDB" id="5311491at2759"/>
<feature type="domain" description="AB hydrolase-1" evidence="1">
    <location>
        <begin position="36"/>
        <end position="351"/>
    </location>
</feature>
<organism evidence="2 3">
    <name type="scientific">Cylindrobasidium torrendii FP15055 ss-10</name>
    <dbReference type="NCBI Taxonomy" id="1314674"/>
    <lineage>
        <taxon>Eukaryota</taxon>
        <taxon>Fungi</taxon>
        <taxon>Dikarya</taxon>
        <taxon>Basidiomycota</taxon>
        <taxon>Agaricomycotina</taxon>
        <taxon>Agaricomycetes</taxon>
        <taxon>Agaricomycetidae</taxon>
        <taxon>Agaricales</taxon>
        <taxon>Marasmiineae</taxon>
        <taxon>Physalacriaceae</taxon>
        <taxon>Cylindrobasidium</taxon>
    </lineage>
</organism>
<dbReference type="Gene3D" id="3.40.50.1820">
    <property type="entry name" value="alpha/beta hydrolase"/>
    <property type="match status" value="1"/>
</dbReference>
<sequence>MANTSTEGTAAIDASGTEIFYNDSGAVPNSTDYTTLIFVHGSGFCSKSFTNGFPYAARSNIRLVLINRRHYPGSSRYTDKEIESLAAGEQGALELIAKDMAGFIRWFIENKNIPKASADFSKGGIAVLGWSMGAATTLAPFAWPDAVGKETLSIMEPYVRRLILWEPPHLTWGTLDEQPSEGYNPFTDPDNKTPDDIVQNFGLWVTSYYAHPNLALREPSDKCMAWSYKRGTPGAPPPTVIKLIDPATGAPMEGYFDAEALGRTEMPMYVPMQAVLKKQTAKALYAAEKDRVLPKVDIAWLTGTQTNWYCMWGFFEGERKALDPSVPTRDNKFVWLEGANHLWNIDEPAKFWKGIEEAVFV</sequence>
<evidence type="ECO:0000259" key="1">
    <source>
        <dbReference type="Pfam" id="PF12697"/>
    </source>
</evidence>
<dbReference type="InterPro" id="IPR000073">
    <property type="entry name" value="AB_hydrolase_1"/>
</dbReference>
<accession>A0A0D7BTN6</accession>
<reference evidence="2 3" key="1">
    <citation type="journal article" date="2015" name="Fungal Genet. Biol.">
        <title>Evolution of novel wood decay mechanisms in Agaricales revealed by the genome sequences of Fistulina hepatica and Cylindrobasidium torrendii.</title>
        <authorList>
            <person name="Floudas D."/>
            <person name="Held B.W."/>
            <person name="Riley R."/>
            <person name="Nagy L.G."/>
            <person name="Koehler G."/>
            <person name="Ransdell A.S."/>
            <person name="Younus H."/>
            <person name="Chow J."/>
            <person name="Chiniquy J."/>
            <person name="Lipzen A."/>
            <person name="Tritt A."/>
            <person name="Sun H."/>
            <person name="Haridas S."/>
            <person name="LaButti K."/>
            <person name="Ohm R.A."/>
            <person name="Kues U."/>
            <person name="Blanchette R.A."/>
            <person name="Grigoriev I.V."/>
            <person name="Minto R.E."/>
            <person name="Hibbett D.S."/>
        </authorList>
    </citation>
    <scope>NUCLEOTIDE SEQUENCE [LARGE SCALE GENOMIC DNA]</scope>
    <source>
        <strain evidence="2 3">FP15055 ss-10</strain>
    </source>
</reference>
<dbReference type="AlphaFoldDB" id="A0A0D7BTN6"/>
<protein>
    <recommendedName>
        <fullName evidence="1">AB hydrolase-1 domain-containing protein</fullName>
    </recommendedName>
</protein>
<evidence type="ECO:0000313" key="2">
    <source>
        <dbReference type="EMBL" id="KIY73539.1"/>
    </source>
</evidence>
<dbReference type="EMBL" id="KN880435">
    <property type="protein sequence ID" value="KIY73539.1"/>
    <property type="molecule type" value="Genomic_DNA"/>
</dbReference>
<dbReference type="Pfam" id="PF12697">
    <property type="entry name" value="Abhydrolase_6"/>
    <property type="match status" value="1"/>
</dbReference>
<keyword evidence="3" id="KW-1185">Reference proteome</keyword>
<dbReference type="SUPFAM" id="SSF53474">
    <property type="entry name" value="alpha/beta-Hydrolases"/>
    <property type="match status" value="1"/>
</dbReference>
<dbReference type="Proteomes" id="UP000054007">
    <property type="component" value="Unassembled WGS sequence"/>
</dbReference>
<name>A0A0D7BTN6_9AGAR</name>
<evidence type="ECO:0000313" key="3">
    <source>
        <dbReference type="Proteomes" id="UP000054007"/>
    </source>
</evidence>